<organism evidence="2 3">
    <name type="scientific">Sphaerobolus stellatus (strain SS14)</name>
    <dbReference type="NCBI Taxonomy" id="990650"/>
    <lineage>
        <taxon>Eukaryota</taxon>
        <taxon>Fungi</taxon>
        <taxon>Dikarya</taxon>
        <taxon>Basidiomycota</taxon>
        <taxon>Agaricomycotina</taxon>
        <taxon>Agaricomycetes</taxon>
        <taxon>Phallomycetidae</taxon>
        <taxon>Geastrales</taxon>
        <taxon>Sphaerobolaceae</taxon>
        <taxon>Sphaerobolus</taxon>
    </lineage>
</organism>
<gene>
    <name evidence="2" type="ORF">M422DRAFT_253507</name>
</gene>
<protein>
    <submittedName>
        <fullName evidence="2">Uncharacterized protein</fullName>
    </submittedName>
</protein>
<accession>A0A0C9VWT4</accession>
<proteinExistence type="predicted"/>
<evidence type="ECO:0000313" key="3">
    <source>
        <dbReference type="Proteomes" id="UP000054279"/>
    </source>
</evidence>
<dbReference type="AlphaFoldDB" id="A0A0C9VWT4"/>
<evidence type="ECO:0000313" key="2">
    <source>
        <dbReference type="EMBL" id="KIJ43305.1"/>
    </source>
</evidence>
<sequence length="104" mass="12121">MPAGRRHYVKEDLYALLAVSLQILSGAARQTYIGRQRRKMAPFQSVRTTKYPRKVVMISVFLDAKYGYTTLDVPPRPPRKVMTQSTQPGTRATTLERRWRLLRR</sequence>
<dbReference type="EMBL" id="KN837124">
    <property type="protein sequence ID" value="KIJ43305.1"/>
    <property type="molecule type" value="Genomic_DNA"/>
</dbReference>
<reference evidence="2 3" key="1">
    <citation type="submission" date="2014-06" db="EMBL/GenBank/DDBJ databases">
        <title>Evolutionary Origins and Diversification of the Mycorrhizal Mutualists.</title>
        <authorList>
            <consortium name="DOE Joint Genome Institute"/>
            <consortium name="Mycorrhizal Genomics Consortium"/>
            <person name="Kohler A."/>
            <person name="Kuo A."/>
            <person name="Nagy L.G."/>
            <person name="Floudas D."/>
            <person name="Copeland A."/>
            <person name="Barry K.W."/>
            <person name="Cichocki N."/>
            <person name="Veneault-Fourrey C."/>
            <person name="LaButti K."/>
            <person name="Lindquist E.A."/>
            <person name="Lipzen A."/>
            <person name="Lundell T."/>
            <person name="Morin E."/>
            <person name="Murat C."/>
            <person name="Riley R."/>
            <person name="Ohm R."/>
            <person name="Sun H."/>
            <person name="Tunlid A."/>
            <person name="Henrissat B."/>
            <person name="Grigoriev I.V."/>
            <person name="Hibbett D.S."/>
            <person name="Martin F."/>
        </authorList>
    </citation>
    <scope>NUCLEOTIDE SEQUENCE [LARGE SCALE GENOMIC DNA]</scope>
    <source>
        <strain evidence="2 3">SS14</strain>
    </source>
</reference>
<keyword evidence="3" id="KW-1185">Reference proteome</keyword>
<dbReference type="HOGENOM" id="CLU_154772_0_0_1"/>
<feature type="region of interest" description="Disordered" evidence="1">
    <location>
        <begin position="73"/>
        <end position="96"/>
    </location>
</feature>
<name>A0A0C9VWT4_SPHS4</name>
<dbReference type="Proteomes" id="UP000054279">
    <property type="component" value="Unassembled WGS sequence"/>
</dbReference>
<evidence type="ECO:0000256" key="1">
    <source>
        <dbReference type="SAM" id="MobiDB-lite"/>
    </source>
</evidence>